<sequence length="46" mass="5277">MTETIKCIGCGVEIQTENKNEVGYAPVSSLEKEQVICQRCFRLKHY</sequence>
<dbReference type="Proteomes" id="UP000244856">
    <property type="component" value="Unassembled WGS sequence"/>
</dbReference>
<name>A0AA44Z5C8_CROSK</name>
<protein>
    <submittedName>
        <fullName evidence="1">Ribosome biogenesis GTPase YqeH</fullName>
    </submittedName>
</protein>
<proteinExistence type="predicted"/>
<accession>A0AA44Z5C8</accession>
<reference evidence="1 2" key="1">
    <citation type="submission" date="2017-04" db="EMBL/GenBank/DDBJ databases">
        <title>Cronobacter sakazakii, ST83 Lineage Isolates.</title>
        <authorList>
            <person name="Chase H."/>
            <person name="Tall B."/>
            <person name="Gopinath G."/>
            <person name="Lehner A."/>
        </authorList>
    </citation>
    <scope>NUCLEOTIDE SEQUENCE [LARGE SCALE GENOMIC DNA]</scope>
    <source>
        <strain evidence="1 2">MOD1_Comp15</strain>
    </source>
</reference>
<comment type="caution">
    <text evidence="1">The sequence shown here is derived from an EMBL/GenBank/DDBJ whole genome shotgun (WGS) entry which is preliminary data.</text>
</comment>
<dbReference type="AlphaFoldDB" id="A0AA44Z5C8"/>
<dbReference type="EMBL" id="NCTU01000269">
    <property type="protein sequence ID" value="PUV93464.1"/>
    <property type="molecule type" value="Genomic_DNA"/>
</dbReference>
<evidence type="ECO:0000313" key="2">
    <source>
        <dbReference type="Proteomes" id="UP000244856"/>
    </source>
</evidence>
<gene>
    <name evidence="1" type="ORF">B7T07_23850</name>
</gene>
<evidence type="ECO:0000313" key="1">
    <source>
        <dbReference type="EMBL" id="PUV93464.1"/>
    </source>
</evidence>
<organism evidence="1 2">
    <name type="scientific">Cronobacter sakazakii</name>
    <name type="common">Enterobacter sakazakii</name>
    <dbReference type="NCBI Taxonomy" id="28141"/>
    <lineage>
        <taxon>Bacteria</taxon>
        <taxon>Pseudomonadati</taxon>
        <taxon>Pseudomonadota</taxon>
        <taxon>Gammaproteobacteria</taxon>
        <taxon>Enterobacterales</taxon>
        <taxon>Enterobacteriaceae</taxon>
        <taxon>Cronobacter</taxon>
    </lineage>
</organism>
<feature type="non-terminal residue" evidence="1">
    <location>
        <position position="46"/>
    </location>
</feature>